<feature type="chain" id="PRO_5001559496" description="Antifreeze glycopeptide" evidence="1">
    <location>
        <begin position="21"/>
        <end position="501"/>
    </location>
</feature>
<dbReference type="EMBL" id="JFKE01000002">
    <property type="protein sequence ID" value="KAJ56886.1"/>
    <property type="molecule type" value="Genomic_DNA"/>
</dbReference>
<keyword evidence="1" id="KW-0732">Signal</keyword>
<dbReference type="AlphaFoldDB" id="A0A037ZKE5"/>
<sequence length="501" mass="52795">MWTRLAIAALAAGLCAPAHANEPLSAIDWLSNSVAIPPVTPDASISPAGPIEDISVAPLGAPQLDAVGLLPVSVTGLPADLWQESSGRELSRQIGALPPDLLPSMQRLLYTLLLAELDAPIGDENALFLARLDKLLALGALDQAQELLERAGPTNPALFRRWFDVSLLTGQEDRACAAMRAAPGIAPTFPARIFCLARGNDWNAAALTLETGNALGFITEAEDALLIRFLDPEFADFAEPLDVPHRPSPLVFRMYEAIGTPVATGHLPLAYAQADLRSITGWRGQLEAAERLARSGAIAPNRLLGVYSARLPSASGGVFDRVEALQALDAAVLGGDADMVAMALPPAWAAMREAGLEAAFASIYGERLARIALEGDAATLALWLGLLSPSYETVAAAFEENASARFLISVARGLPTEPDDARETAITAGFAETTELDLQLKAMLDEGRLGEAILQAINRIAAGQDGDLADLTQGLAVLRRVGLEEAARRAAIEVLILGPEA</sequence>
<keyword evidence="3" id="KW-1185">Reference proteome</keyword>
<accession>A0A037ZKE5</accession>
<feature type="signal peptide" evidence="1">
    <location>
        <begin position="1"/>
        <end position="20"/>
    </location>
</feature>
<dbReference type="Proteomes" id="UP000026249">
    <property type="component" value="Unassembled WGS sequence"/>
</dbReference>
<evidence type="ECO:0008006" key="4">
    <source>
        <dbReference type="Google" id="ProtNLM"/>
    </source>
</evidence>
<protein>
    <recommendedName>
        <fullName evidence="4">Antifreeze glycopeptide</fullName>
    </recommendedName>
</protein>
<dbReference type="STRING" id="1454373.ACMU_08085"/>
<name>A0A037ZKE5_9RHOB</name>
<organism evidence="2 3">
    <name type="scientific">Actibacterium mucosum KCTC 23349</name>
    <dbReference type="NCBI Taxonomy" id="1454373"/>
    <lineage>
        <taxon>Bacteria</taxon>
        <taxon>Pseudomonadati</taxon>
        <taxon>Pseudomonadota</taxon>
        <taxon>Alphaproteobacteria</taxon>
        <taxon>Rhodobacterales</taxon>
        <taxon>Roseobacteraceae</taxon>
        <taxon>Actibacterium</taxon>
    </lineage>
</organism>
<evidence type="ECO:0000313" key="2">
    <source>
        <dbReference type="EMBL" id="KAJ56886.1"/>
    </source>
</evidence>
<gene>
    <name evidence="2" type="ORF">ACMU_08085</name>
</gene>
<proteinExistence type="predicted"/>
<evidence type="ECO:0000256" key="1">
    <source>
        <dbReference type="SAM" id="SignalP"/>
    </source>
</evidence>
<evidence type="ECO:0000313" key="3">
    <source>
        <dbReference type="Proteomes" id="UP000026249"/>
    </source>
</evidence>
<reference evidence="2 3" key="1">
    <citation type="submission" date="2014-03" db="EMBL/GenBank/DDBJ databases">
        <title>Draft Genome Sequence of Actibacterium mucosum KCTC 23349, a Marine Alphaproteobacterium with Complex Ionic Requirements Isolated from Mediterranean Seawater at Malvarrosa Beach, Valencia, Spain.</title>
        <authorList>
            <person name="Arahal D.R."/>
            <person name="Shao Z."/>
            <person name="Lai Q."/>
            <person name="Pujalte M.J."/>
        </authorList>
    </citation>
    <scope>NUCLEOTIDE SEQUENCE [LARGE SCALE GENOMIC DNA]</scope>
    <source>
        <strain evidence="2 3">KCTC 23349</strain>
    </source>
</reference>
<dbReference type="OrthoDB" id="7929427at2"/>
<comment type="caution">
    <text evidence="2">The sequence shown here is derived from an EMBL/GenBank/DDBJ whole genome shotgun (WGS) entry which is preliminary data.</text>
</comment>